<dbReference type="GO" id="GO:0016887">
    <property type="term" value="F:ATP hydrolysis activity"/>
    <property type="evidence" value="ECO:0007669"/>
    <property type="project" value="InterPro"/>
</dbReference>
<dbReference type="GO" id="GO:0005524">
    <property type="term" value="F:ATP binding"/>
    <property type="evidence" value="ECO:0007669"/>
    <property type="project" value="UniProtKB-KW"/>
</dbReference>
<evidence type="ECO:0000313" key="5">
    <source>
        <dbReference type="EMBL" id="RDY03129.1"/>
    </source>
</evidence>
<evidence type="ECO:0000256" key="2">
    <source>
        <dbReference type="ARBA" id="ARBA00022741"/>
    </source>
</evidence>
<dbReference type="InterPro" id="IPR020575">
    <property type="entry name" value="Hsp90_N"/>
</dbReference>
<dbReference type="GO" id="GO:0051082">
    <property type="term" value="F:unfolded protein binding"/>
    <property type="evidence" value="ECO:0007669"/>
    <property type="project" value="InterPro"/>
</dbReference>
<evidence type="ECO:0000256" key="1">
    <source>
        <dbReference type="ARBA" id="ARBA00008239"/>
    </source>
</evidence>
<dbReference type="PRINTS" id="PR00775">
    <property type="entry name" value="HEATSHOCK90"/>
</dbReference>
<dbReference type="Gene3D" id="3.30.565.10">
    <property type="entry name" value="Histidine kinase-like ATPase, C-terminal domain"/>
    <property type="match status" value="1"/>
</dbReference>
<dbReference type="InterPro" id="IPR001404">
    <property type="entry name" value="Hsp90_fam"/>
</dbReference>
<keyword evidence="4" id="KW-0143">Chaperone</keyword>
<reference evidence="5" key="1">
    <citation type="submission" date="2018-05" db="EMBL/GenBank/DDBJ databases">
        <title>Draft genome of Mucuna pruriens seed.</title>
        <authorList>
            <person name="Nnadi N.E."/>
            <person name="Vos R."/>
            <person name="Hasami M.H."/>
            <person name="Devisetty U.K."/>
            <person name="Aguiy J.C."/>
        </authorList>
    </citation>
    <scope>NUCLEOTIDE SEQUENCE [LARGE SCALE GENOMIC DNA]</scope>
    <source>
        <strain evidence="5">JCA_2017</strain>
    </source>
</reference>
<proteinExistence type="inferred from homology"/>
<organism evidence="5 6">
    <name type="scientific">Mucuna pruriens</name>
    <name type="common">Velvet bean</name>
    <name type="synonym">Dolichos pruriens</name>
    <dbReference type="NCBI Taxonomy" id="157652"/>
    <lineage>
        <taxon>Eukaryota</taxon>
        <taxon>Viridiplantae</taxon>
        <taxon>Streptophyta</taxon>
        <taxon>Embryophyta</taxon>
        <taxon>Tracheophyta</taxon>
        <taxon>Spermatophyta</taxon>
        <taxon>Magnoliopsida</taxon>
        <taxon>eudicotyledons</taxon>
        <taxon>Gunneridae</taxon>
        <taxon>Pentapetalae</taxon>
        <taxon>rosids</taxon>
        <taxon>fabids</taxon>
        <taxon>Fabales</taxon>
        <taxon>Fabaceae</taxon>
        <taxon>Papilionoideae</taxon>
        <taxon>50 kb inversion clade</taxon>
        <taxon>NPAAA clade</taxon>
        <taxon>indigoferoid/millettioid clade</taxon>
        <taxon>Phaseoleae</taxon>
        <taxon>Mucuna</taxon>
    </lineage>
</organism>
<dbReference type="AlphaFoldDB" id="A0A371HK26"/>
<protein>
    <submittedName>
        <fullName evidence="5">Heat shock protein 83</fullName>
    </submittedName>
</protein>
<evidence type="ECO:0000313" key="6">
    <source>
        <dbReference type="Proteomes" id="UP000257109"/>
    </source>
</evidence>
<dbReference type="EMBL" id="QJKJ01002377">
    <property type="protein sequence ID" value="RDY03129.1"/>
    <property type="molecule type" value="Genomic_DNA"/>
</dbReference>
<comment type="caution">
    <text evidence="5">The sequence shown here is derived from an EMBL/GenBank/DDBJ whole genome shotgun (WGS) entry which is preliminary data.</text>
</comment>
<evidence type="ECO:0000256" key="3">
    <source>
        <dbReference type="ARBA" id="ARBA00022840"/>
    </source>
</evidence>
<dbReference type="InterPro" id="IPR036890">
    <property type="entry name" value="HATPase_C_sf"/>
</dbReference>
<sequence length="157" mass="18053">MSELDIRLVPHKANKTLFIVDNGIGMTRYDNASHFVLFDLCMHLVNNLGTEGGANIGFHSAYLVVDKVIVTTKHNDLDQYIWESQTNASFIVTKDLNGPQLSKGTKITLFLKDDQLKYLEETKIKDLVKKHSQFISKPTYHYNYNEDKEKYSNEISH</sequence>
<comment type="similarity">
    <text evidence="1">Belongs to the heat shock protein 90 family.</text>
</comment>
<keyword evidence="2" id="KW-0547">Nucleotide-binding</keyword>
<dbReference type="STRING" id="157652.A0A371HK26"/>
<dbReference type="PANTHER" id="PTHR11528">
    <property type="entry name" value="HEAT SHOCK PROTEIN 90 FAMILY MEMBER"/>
    <property type="match status" value="1"/>
</dbReference>
<dbReference type="SUPFAM" id="SSF55874">
    <property type="entry name" value="ATPase domain of HSP90 chaperone/DNA topoisomerase II/histidine kinase"/>
    <property type="match status" value="1"/>
</dbReference>
<dbReference type="GO" id="GO:0140662">
    <property type="term" value="F:ATP-dependent protein folding chaperone"/>
    <property type="evidence" value="ECO:0007669"/>
    <property type="project" value="InterPro"/>
</dbReference>
<gene>
    <name evidence="5" type="primary">HSP83A</name>
    <name evidence="5" type="ORF">CR513_13323</name>
</gene>
<name>A0A371HK26_MUCPR</name>
<keyword evidence="5" id="KW-0346">Stress response</keyword>
<evidence type="ECO:0000256" key="4">
    <source>
        <dbReference type="ARBA" id="ARBA00023186"/>
    </source>
</evidence>
<keyword evidence="3" id="KW-0067">ATP-binding</keyword>
<accession>A0A371HK26</accession>
<feature type="non-terminal residue" evidence="5">
    <location>
        <position position="1"/>
    </location>
</feature>
<dbReference type="Proteomes" id="UP000257109">
    <property type="component" value="Unassembled WGS sequence"/>
</dbReference>
<dbReference type="OrthoDB" id="1432288at2759"/>
<keyword evidence="6" id="KW-1185">Reference proteome</keyword>